<evidence type="ECO:0000313" key="2">
    <source>
        <dbReference type="EMBL" id="SFR39243.1"/>
    </source>
</evidence>
<organism evidence="2 3">
    <name type="scientific">Robiginitalea myxolifaciens</name>
    <dbReference type="NCBI Taxonomy" id="400055"/>
    <lineage>
        <taxon>Bacteria</taxon>
        <taxon>Pseudomonadati</taxon>
        <taxon>Bacteroidota</taxon>
        <taxon>Flavobacteriia</taxon>
        <taxon>Flavobacteriales</taxon>
        <taxon>Flavobacteriaceae</taxon>
        <taxon>Robiginitalea</taxon>
    </lineage>
</organism>
<proteinExistence type="predicted"/>
<dbReference type="EMBL" id="FOYQ01000001">
    <property type="protein sequence ID" value="SFR39243.1"/>
    <property type="molecule type" value="Genomic_DNA"/>
</dbReference>
<evidence type="ECO:0000313" key="3">
    <source>
        <dbReference type="Proteomes" id="UP000199534"/>
    </source>
</evidence>
<evidence type="ECO:0000256" key="1">
    <source>
        <dbReference type="SAM" id="Phobius"/>
    </source>
</evidence>
<feature type="transmembrane region" description="Helical" evidence="1">
    <location>
        <begin position="7"/>
        <end position="23"/>
    </location>
</feature>
<keyword evidence="3" id="KW-1185">Reference proteome</keyword>
<gene>
    <name evidence="2" type="ORF">SAMN04490243_1497</name>
</gene>
<dbReference type="Proteomes" id="UP000199534">
    <property type="component" value="Unassembled WGS sequence"/>
</dbReference>
<keyword evidence="1" id="KW-1133">Transmembrane helix</keyword>
<dbReference type="RefSeq" id="WP_092981876.1">
    <property type="nucleotide sequence ID" value="NZ_FOYQ01000001.1"/>
</dbReference>
<protein>
    <submittedName>
        <fullName evidence="2">Uncharacterized protein</fullName>
    </submittedName>
</protein>
<keyword evidence="1" id="KW-0472">Membrane</keyword>
<dbReference type="OrthoDB" id="1151040at2"/>
<feature type="transmembrane region" description="Helical" evidence="1">
    <location>
        <begin position="35"/>
        <end position="54"/>
    </location>
</feature>
<reference evidence="2 3" key="1">
    <citation type="submission" date="2016-10" db="EMBL/GenBank/DDBJ databases">
        <authorList>
            <person name="de Groot N.N."/>
        </authorList>
    </citation>
    <scope>NUCLEOTIDE SEQUENCE [LARGE SCALE GENOMIC DNA]</scope>
    <source>
        <strain evidence="2 3">DSM 21019</strain>
    </source>
</reference>
<dbReference type="STRING" id="400055.SAMN04490243_1497"/>
<name>A0A1I6GAL4_9FLAO</name>
<keyword evidence="1" id="KW-0812">Transmembrane</keyword>
<sequence>MIKILRYTEYLYLAVAVLSIYEVSQTWSTERDRSYLFILFAVVSLGMFLFRRRYRRKFEAQRRRMDSDKE</sequence>
<dbReference type="AlphaFoldDB" id="A0A1I6GAL4"/>
<accession>A0A1I6GAL4</accession>